<feature type="non-terminal residue" evidence="2">
    <location>
        <position position="92"/>
    </location>
</feature>
<evidence type="ECO:0000259" key="1">
    <source>
        <dbReference type="Pfam" id="PF00389"/>
    </source>
</evidence>
<accession>A0A382S4D1</accession>
<sequence length="92" mass="9985">MGHSVIYYGEHDGARTVRALELGPSDLDWGVVSPEAPERERTDALVDAVAVITNGLSITSEMLSKMPKMKLLQVMSAGFDQLDVPAIREMGI</sequence>
<dbReference type="Pfam" id="PF00389">
    <property type="entry name" value="2-Hacid_dh"/>
    <property type="match status" value="1"/>
</dbReference>
<dbReference type="Gene3D" id="3.40.50.720">
    <property type="entry name" value="NAD(P)-binding Rossmann-like Domain"/>
    <property type="match status" value="1"/>
</dbReference>
<dbReference type="SUPFAM" id="SSF52283">
    <property type="entry name" value="Formate/glycerate dehydrogenase catalytic domain-like"/>
    <property type="match status" value="1"/>
</dbReference>
<dbReference type="GO" id="GO:0016616">
    <property type="term" value="F:oxidoreductase activity, acting on the CH-OH group of donors, NAD or NADP as acceptor"/>
    <property type="evidence" value="ECO:0007669"/>
    <property type="project" value="InterPro"/>
</dbReference>
<proteinExistence type="predicted"/>
<dbReference type="AlphaFoldDB" id="A0A382S4D1"/>
<dbReference type="GO" id="GO:0051287">
    <property type="term" value="F:NAD binding"/>
    <property type="evidence" value="ECO:0007669"/>
    <property type="project" value="InterPro"/>
</dbReference>
<feature type="domain" description="D-isomer specific 2-hydroxyacid dehydrogenase catalytic" evidence="1">
    <location>
        <begin position="34"/>
        <end position="92"/>
    </location>
</feature>
<gene>
    <name evidence="2" type="ORF">METZ01_LOCUS357633</name>
</gene>
<evidence type="ECO:0000313" key="2">
    <source>
        <dbReference type="EMBL" id="SVD04779.1"/>
    </source>
</evidence>
<protein>
    <recommendedName>
        <fullName evidence="1">D-isomer specific 2-hydroxyacid dehydrogenase catalytic domain-containing protein</fullName>
    </recommendedName>
</protein>
<dbReference type="InterPro" id="IPR006139">
    <property type="entry name" value="D-isomer_2_OHA_DH_cat_dom"/>
</dbReference>
<organism evidence="2">
    <name type="scientific">marine metagenome</name>
    <dbReference type="NCBI Taxonomy" id="408172"/>
    <lineage>
        <taxon>unclassified sequences</taxon>
        <taxon>metagenomes</taxon>
        <taxon>ecological metagenomes</taxon>
    </lineage>
</organism>
<reference evidence="2" key="1">
    <citation type="submission" date="2018-05" db="EMBL/GenBank/DDBJ databases">
        <authorList>
            <person name="Lanie J.A."/>
            <person name="Ng W.-L."/>
            <person name="Kazmierczak K.M."/>
            <person name="Andrzejewski T.M."/>
            <person name="Davidsen T.M."/>
            <person name="Wayne K.J."/>
            <person name="Tettelin H."/>
            <person name="Glass J.I."/>
            <person name="Rusch D."/>
            <person name="Podicherti R."/>
            <person name="Tsui H.-C.T."/>
            <person name="Winkler M.E."/>
        </authorList>
    </citation>
    <scope>NUCLEOTIDE SEQUENCE</scope>
</reference>
<dbReference type="EMBL" id="UINC01126355">
    <property type="protein sequence ID" value="SVD04779.1"/>
    <property type="molecule type" value="Genomic_DNA"/>
</dbReference>
<name>A0A382S4D1_9ZZZZ</name>